<dbReference type="AlphaFoldDB" id="A0A4S8HQS5"/>
<gene>
    <name evidence="2" type="ORF">FAM09_18065</name>
</gene>
<dbReference type="OrthoDB" id="8593533at2"/>
<comment type="caution">
    <text evidence="2">The sequence shown here is derived from an EMBL/GenBank/DDBJ whole genome shotgun (WGS) entry which is preliminary data.</text>
</comment>
<reference evidence="2 3" key="1">
    <citation type="submission" date="2019-04" db="EMBL/GenBank/DDBJ databases">
        <title>Niastella caeni sp. nov., isolated from activated sludge.</title>
        <authorList>
            <person name="Sheng M."/>
        </authorList>
    </citation>
    <scope>NUCLEOTIDE SEQUENCE [LARGE SCALE GENOMIC DNA]</scope>
    <source>
        <strain evidence="2 3">HX-2-15</strain>
    </source>
</reference>
<sequence length="131" mass="14867">MNIRLTKYYYGDIPEDQGGGGVKNNQRKTGANKEEQGAGADWPLWEVFIRSKQGIDHKHVGSLHAADAQMAIENARDVYTRRMEGISIWVVESKYIHASSPDEAASLYEPANDKVYRHPTFYDLPDELTHM</sequence>
<accession>A0A4S8HQS5</accession>
<dbReference type="EMBL" id="STFF01000005">
    <property type="protein sequence ID" value="THU36869.1"/>
    <property type="molecule type" value="Genomic_DNA"/>
</dbReference>
<dbReference type="Gene3D" id="3.10.20.520">
    <property type="entry name" value="Phenylacetic acid degradation B"/>
    <property type="match status" value="1"/>
</dbReference>
<keyword evidence="2" id="KW-0560">Oxidoreductase</keyword>
<dbReference type="NCBIfam" id="TIGR02157">
    <property type="entry name" value="PA_CoA_Oxy2"/>
    <property type="match status" value="1"/>
</dbReference>
<evidence type="ECO:0000313" key="2">
    <source>
        <dbReference type="EMBL" id="THU36869.1"/>
    </source>
</evidence>
<organism evidence="2 3">
    <name type="scientific">Niastella caeni</name>
    <dbReference type="NCBI Taxonomy" id="2569763"/>
    <lineage>
        <taxon>Bacteria</taxon>
        <taxon>Pseudomonadati</taxon>
        <taxon>Bacteroidota</taxon>
        <taxon>Chitinophagia</taxon>
        <taxon>Chitinophagales</taxon>
        <taxon>Chitinophagaceae</taxon>
        <taxon>Niastella</taxon>
    </lineage>
</organism>
<protein>
    <submittedName>
        <fullName evidence="2">1,2-phenylacetyl-CoA epoxidase subunit B</fullName>
        <ecNumber evidence="2">1.14.13.149</ecNumber>
    </submittedName>
</protein>
<evidence type="ECO:0000256" key="1">
    <source>
        <dbReference type="SAM" id="MobiDB-lite"/>
    </source>
</evidence>
<dbReference type="InterPro" id="IPR009359">
    <property type="entry name" value="PaaB"/>
</dbReference>
<dbReference type="Proteomes" id="UP000306918">
    <property type="component" value="Unassembled WGS sequence"/>
</dbReference>
<dbReference type="InterPro" id="IPR038693">
    <property type="entry name" value="PaaB_sf"/>
</dbReference>
<dbReference type="Pfam" id="PF06243">
    <property type="entry name" value="PaaB"/>
    <property type="match status" value="1"/>
</dbReference>
<name>A0A4S8HQS5_9BACT</name>
<dbReference type="EC" id="1.14.13.149" evidence="2"/>
<feature type="region of interest" description="Disordered" evidence="1">
    <location>
        <begin position="16"/>
        <end position="38"/>
    </location>
</feature>
<evidence type="ECO:0000313" key="3">
    <source>
        <dbReference type="Proteomes" id="UP000306918"/>
    </source>
</evidence>
<proteinExistence type="predicted"/>
<dbReference type="GO" id="GO:0097266">
    <property type="term" value="F:phenylacetyl-CoA 1,2-epoxidase activity"/>
    <property type="evidence" value="ECO:0007669"/>
    <property type="project" value="UniProtKB-EC"/>
</dbReference>
<keyword evidence="3" id="KW-1185">Reference proteome</keyword>